<dbReference type="Gene3D" id="1.10.530.10">
    <property type="match status" value="1"/>
</dbReference>
<organism evidence="2 3">
    <name type="scientific">Candidatus Nomurabacteria bacterium GW2011_GWB1_37_5</name>
    <dbReference type="NCBI Taxonomy" id="1618742"/>
    <lineage>
        <taxon>Bacteria</taxon>
        <taxon>Candidatus Nomuraibacteriota</taxon>
    </lineage>
</organism>
<name>A0A0G0JD55_9BACT</name>
<dbReference type="PANTHER" id="PTHR37423:SF2">
    <property type="entry name" value="MEMBRANE-BOUND LYTIC MUREIN TRANSGLYCOSYLASE C"/>
    <property type="match status" value="1"/>
</dbReference>
<proteinExistence type="predicted"/>
<evidence type="ECO:0000313" key="3">
    <source>
        <dbReference type="Proteomes" id="UP000033876"/>
    </source>
</evidence>
<reference evidence="2 3" key="1">
    <citation type="journal article" date="2015" name="Nature">
        <title>rRNA introns, odd ribosomes, and small enigmatic genomes across a large radiation of phyla.</title>
        <authorList>
            <person name="Brown C.T."/>
            <person name="Hug L.A."/>
            <person name="Thomas B.C."/>
            <person name="Sharon I."/>
            <person name="Castelle C.J."/>
            <person name="Singh A."/>
            <person name="Wilkins M.J."/>
            <person name="Williams K.H."/>
            <person name="Banfield J.F."/>
        </authorList>
    </citation>
    <scope>NUCLEOTIDE SEQUENCE [LARGE SCALE GENOMIC DNA]</scope>
</reference>
<dbReference type="InterPro" id="IPR008258">
    <property type="entry name" value="Transglycosylase_SLT_dom_1"/>
</dbReference>
<evidence type="ECO:0000313" key="2">
    <source>
        <dbReference type="EMBL" id="KKQ34714.1"/>
    </source>
</evidence>
<dbReference type="AlphaFoldDB" id="A0A0G0JD55"/>
<dbReference type="SUPFAM" id="SSF53955">
    <property type="entry name" value="Lysozyme-like"/>
    <property type="match status" value="1"/>
</dbReference>
<dbReference type="Pfam" id="PF01464">
    <property type="entry name" value="SLT"/>
    <property type="match status" value="1"/>
</dbReference>
<evidence type="ECO:0000259" key="1">
    <source>
        <dbReference type="Pfam" id="PF01464"/>
    </source>
</evidence>
<protein>
    <recommendedName>
        <fullName evidence="1">Transglycosylase SLT domain-containing protein</fullName>
    </recommendedName>
</protein>
<gene>
    <name evidence="2" type="ORF">US50_C0039G0010</name>
</gene>
<sequence>MKKILIFLLVLIGGIRMAFSQNEEEFNPLVFDSANSDGSFEYDVIEVTTEVFETATMFGPDTNIIVLDETADTLPNADSIIFKHLFPLTPIVAETPQIEEIMDTPRIDSLPEFDSEEPEMIQRDEFLSFFAKLTPMTEDLSYRLEERRIETSYFWVLRDARSYDGFSKIWRYRNYFEEAALKNGIPLDLFMGLHLVESYGDTAALSGSGARGVSQFMPATAKQYGLKIVRNKKGRIVRDDRLDPGKSIAASGRYLGDILHSFKHPDFMIAGYHMGEGNLGGTSKRRGIISLAVWAYKDSAVFSNSRGSSALKAEELGLNWSKIYFGARPYGKTTELYRKLRDLGDFSQTYLYSVKAGSNLLKMSKEEYENVFQRFRNKANPNQKAPYRYMAWYHPDSALYMAYEDIEKAIERKELIHFNSLKNSSVKYKIFVYKEKESEKQNFLCYGTKEIFGAIEVISYLYEKNNKAYYDPLKIFSLVQPVSLGDWDLAKEIPVMSYGRAFVLGSPSGEIAKERLNFVLRRLGDIGYLSYTPSKGMYLVVIPPNAEIKNLYINLYEELQNR</sequence>
<dbReference type="PANTHER" id="PTHR37423">
    <property type="entry name" value="SOLUBLE LYTIC MUREIN TRANSGLYCOSYLASE-RELATED"/>
    <property type="match status" value="1"/>
</dbReference>
<dbReference type="EMBL" id="LBTF01000039">
    <property type="protein sequence ID" value="KKQ34714.1"/>
    <property type="molecule type" value="Genomic_DNA"/>
</dbReference>
<dbReference type="Proteomes" id="UP000033876">
    <property type="component" value="Unassembled WGS sequence"/>
</dbReference>
<dbReference type="InterPro" id="IPR023346">
    <property type="entry name" value="Lysozyme-like_dom_sf"/>
</dbReference>
<comment type="caution">
    <text evidence="2">The sequence shown here is derived from an EMBL/GenBank/DDBJ whole genome shotgun (WGS) entry which is preliminary data.</text>
</comment>
<accession>A0A0G0JD55</accession>
<feature type="domain" description="Transglycosylase SLT" evidence="1">
    <location>
        <begin position="175"/>
        <end position="285"/>
    </location>
</feature>